<feature type="transmembrane region" description="Helical" evidence="1">
    <location>
        <begin position="460"/>
        <end position="478"/>
    </location>
</feature>
<reference evidence="2 3" key="1">
    <citation type="submission" date="2014-07" db="EMBL/GenBank/DDBJ databases">
        <title>Methanogenic archaea and the global carbon cycle.</title>
        <authorList>
            <person name="Henriksen J.R."/>
            <person name="Luke J."/>
            <person name="Reinhart S."/>
            <person name="Benedict M.N."/>
            <person name="Youngblut N.D."/>
            <person name="Metcalf M.E."/>
            <person name="Whitaker R.J."/>
            <person name="Metcalf W.W."/>
        </authorList>
    </citation>
    <scope>NUCLEOTIDE SEQUENCE [LARGE SCALE GENOMIC DNA]</scope>
    <source>
        <strain evidence="2 3">LYC</strain>
    </source>
</reference>
<feature type="transmembrane region" description="Helical" evidence="1">
    <location>
        <begin position="248"/>
        <end position="265"/>
    </location>
</feature>
<feature type="transmembrane region" description="Helical" evidence="1">
    <location>
        <begin position="20"/>
        <end position="42"/>
    </location>
</feature>
<evidence type="ECO:0000256" key="1">
    <source>
        <dbReference type="SAM" id="Phobius"/>
    </source>
</evidence>
<feature type="transmembrane region" description="Helical" evidence="1">
    <location>
        <begin position="48"/>
        <end position="70"/>
    </location>
</feature>
<feature type="transmembrane region" description="Helical" evidence="1">
    <location>
        <begin position="342"/>
        <end position="362"/>
    </location>
</feature>
<dbReference type="EMBL" id="CP009513">
    <property type="protein sequence ID" value="AKB66701.1"/>
    <property type="molecule type" value="Genomic_DNA"/>
</dbReference>
<accession>A0A0E3LVA9</accession>
<protein>
    <recommendedName>
        <fullName evidence="4">DUF2206 domain-containing protein</fullName>
    </recommendedName>
</protein>
<keyword evidence="1" id="KW-0812">Transmembrane</keyword>
<keyword evidence="1" id="KW-1133">Transmembrane helix</keyword>
<evidence type="ECO:0000313" key="2">
    <source>
        <dbReference type="EMBL" id="AKB66701.1"/>
    </source>
</evidence>
<feature type="transmembrane region" description="Helical" evidence="1">
    <location>
        <begin position="423"/>
        <end position="440"/>
    </location>
</feature>
<feature type="transmembrane region" description="Helical" evidence="1">
    <location>
        <begin position="317"/>
        <end position="335"/>
    </location>
</feature>
<proteinExistence type="predicted"/>
<feature type="transmembrane region" description="Helical" evidence="1">
    <location>
        <begin position="90"/>
        <end position="108"/>
    </location>
</feature>
<feature type="transmembrane region" description="Helical" evidence="1">
    <location>
        <begin position="114"/>
        <end position="132"/>
    </location>
</feature>
<evidence type="ECO:0000313" key="3">
    <source>
        <dbReference type="Proteomes" id="UP000033063"/>
    </source>
</evidence>
<evidence type="ECO:0008006" key="4">
    <source>
        <dbReference type="Google" id="ProtNLM"/>
    </source>
</evidence>
<feature type="transmembrane region" description="Helical" evidence="1">
    <location>
        <begin position="392"/>
        <end position="416"/>
    </location>
</feature>
<feature type="transmembrane region" description="Helical" evidence="1">
    <location>
        <begin position="139"/>
        <end position="160"/>
    </location>
</feature>
<feature type="transmembrane region" description="Helical" evidence="1">
    <location>
        <begin position="217"/>
        <end position="236"/>
    </location>
</feature>
<feature type="transmembrane region" description="Helical" evidence="1">
    <location>
        <begin position="294"/>
        <end position="311"/>
    </location>
</feature>
<feature type="transmembrane region" description="Helical" evidence="1">
    <location>
        <begin position="271"/>
        <end position="287"/>
    </location>
</feature>
<keyword evidence="1" id="KW-0472">Membrane</keyword>
<sequence>MSLLNEIEELKPANNRWMKLIYSLFPLCVIIAVLFAFLWMFAIGKVAFVIKGIFTGVPAVISCIFLLFIYKRDVALNDIRVFPSISQNSLTYLFGILYLSSVTVLLLFPGARTWHYFALIVLLYISVLLQILSENSNPSVILVEIFLILLNLTYSVTLNYDLYFGTTDIMPHILLSEMTAASGHVISTSLTDYAFFPLYHIMVASASNLLNIDVKSALFLIAAPIFAITIFFVYYLSQYVSNNRQISLLSSLLFSSSAIVLYYGAYMITRTISFVMFVVLLYLIYSVNFKEDKFPIKVLSVIATIFLILVHNVSLPQFILLMAILLVCEYLVNVGKHISRPFFVFLSVAFVSYWFFVAYLFLQRSISVRLQSRFYDSMILTLEGAESVNEHLINLVGSLDNSVFLFFALIGIGFLLKKYRNNYAAVFGLFALITLVFYIPNPLNTIWQLQVLFRIDRFKLFVSPFMAFVMSYGIYVFWNYLSKSPSKKSYPLVIILLLFSTFVFISSVYSISDSESLVVESAHPYFTAQELKGFEHVKDYIPAGSHIYSDYYTARYFEFPGSTGASENKDLLIYRSYRVDNVSNFDQYKGYIVIRTSEFLRAGLYFSKGGTNAESANYFYKGTAENKLEMENNLKKISKIYSSPVESIFIGGYGVN</sequence>
<feature type="transmembrane region" description="Helical" evidence="1">
    <location>
        <begin position="490"/>
        <end position="511"/>
    </location>
</feature>
<dbReference type="Proteomes" id="UP000033063">
    <property type="component" value="Chromosome"/>
</dbReference>
<name>A0A0E3LVA9_METMZ</name>
<dbReference type="PATRIC" id="fig|1434114.4.peg.189"/>
<organism evidence="2 3">
    <name type="scientific">Methanosarcina mazei LYC</name>
    <dbReference type="NCBI Taxonomy" id="1434114"/>
    <lineage>
        <taxon>Archaea</taxon>
        <taxon>Methanobacteriati</taxon>
        <taxon>Methanobacteriota</taxon>
        <taxon>Stenosarchaea group</taxon>
        <taxon>Methanomicrobia</taxon>
        <taxon>Methanosarcinales</taxon>
        <taxon>Methanosarcinaceae</taxon>
        <taxon>Methanosarcina</taxon>
    </lineage>
</organism>
<dbReference type="HOGENOM" id="CLU_414270_0_0_2"/>
<dbReference type="AlphaFoldDB" id="A0A0E3LVA9"/>
<gene>
    <name evidence="2" type="ORF">MSMAL_0158</name>
</gene>